<evidence type="ECO:0000259" key="6">
    <source>
        <dbReference type="PROSITE" id="PS50977"/>
    </source>
</evidence>
<keyword evidence="3 5" id="KW-0238">DNA-binding</keyword>
<organism evidence="7 8">
    <name type="scientific">Brevibacillus borstelensis AK1</name>
    <dbReference type="NCBI Taxonomy" id="1300222"/>
    <lineage>
        <taxon>Bacteria</taxon>
        <taxon>Bacillati</taxon>
        <taxon>Bacillota</taxon>
        <taxon>Bacilli</taxon>
        <taxon>Bacillales</taxon>
        <taxon>Paenibacillaceae</taxon>
        <taxon>Brevibacillus</taxon>
    </lineage>
</organism>
<keyword evidence="8" id="KW-1185">Reference proteome</keyword>
<dbReference type="GeneID" id="89500754"/>
<keyword evidence="4" id="KW-0804">Transcription</keyword>
<name>M8E0D2_9BACL</name>
<dbReference type="Pfam" id="PF00440">
    <property type="entry name" value="TetR_N"/>
    <property type="match status" value="2"/>
</dbReference>
<evidence type="ECO:0000256" key="4">
    <source>
        <dbReference type="ARBA" id="ARBA00023163"/>
    </source>
</evidence>
<comment type="caution">
    <text evidence="7">The sequence shown here is derived from an EMBL/GenBank/DDBJ whole genome shotgun (WGS) entry which is preliminary data.</text>
</comment>
<dbReference type="Proteomes" id="UP000012081">
    <property type="component" value="Unassembled WGS sequence"/>
</dbReference>
<dbReference type="AlphaFoldDB" id="M8E0D2"/>
<dbReference type="InterPro" id="IPR039538">
    <property type="entry name" value="BetI_C"/>
</dbReference>
<feature type="DNA-binding region" description="H-T-H motif" evidence="5">
    <location>
        <begin position="24"/>
        <end position="43"/>
    </location>
</feature>
<evidence type="ECO:0000256" key="5">
    <source>
        <dbReference type="PROSITE-ProRule" id="PRU00335"/>
    </source>
</evidence>
<evidence type="ECO:0000313" key="8">
    <source>
        <dbReference type="Proteomes" id="UP000012081"/>
    </source>
</evidence>
<dbReference type="PANTHER" id="PTHR30055:SF223">
    <property type="entry name" value="HTH-TYPE TRANSCRIPTIONAL REGULATOR UIDR"/>
    <property type="match status" value="1"/>
</dbReference>
<protein>
    <submittedName>
        <fullName evidence="7">Transcriptional regulator</fullName>
    </submittedName>
</protein>
<dbReference type="Gene3D" id="1.10.357.10">
    <property type="entry name" value="Tetracycline Repressor, domain 2"/>
    <property type="match status" value="2"/>
</dbReference>
<gene>
    <name evidence="7" type="ORF">I532_08227</name>
</gene>
<dbReference type="InterPro" id="IPR050109">
    <property type="entry name" value="HTH-type_TetR-like_transc_reg"/>
</dbReference>
<reference evidence="7 8" key="1">
    <citation type="submission" date="2013-03" db="EMBL/GenBank/DDBJ databases">
        <title>Assembly of a new bacterial strain Brevibacillus borstelensis AK1.</title>
        <authorList>
            <person name="Rajan I."/>
            <person name="PoliReddy D."/>
            <person name="Sugumar T."/>
            <person name="Rathinam K."/>
            <person name="Alqarawi S."/>
            <person name="Khalil A.B."/>
            <person name="Sivakumar N."/>
        </authorList>
    </citation>
    <scope>NUCLEOTIDE SEQUENCE [LARGE SCALE GENOMIC DNA]</scope>
    <source>
        <strain evidence="7 8">AK1</strain>
    </source>
</reference>
<accession>M8E0D2</accession>
<proteinExistence type="predicted"/>
<dbReference type="Pfam" id="PF13977">
    <property type="entry name" value="TetR_C_6"/>
    <property type="match status" value="1"/>
</dbReference>
<feature type="DNA-binding region" description="H-T-H motif" evidence="5">
    <location>
        <begin position="88"/>
        <end position="107"/>
    </location>
</feature>
<evidence type="ECO:0000313" key="7">
    <source>
        <dbReference type="EMBL" id="EMT52751.1"/>
    </source>
</evidence>
<dbReference type="PANTHER" id="PTHR30055">
    <property type="entry name" value="HTH-TYPE TRANSCRIPTIONAL REGULATOR RUTR"/>
    <property type="match status" value="1"/>
</dbReference>
<dbReference type="SUPFAM" id="SSF46689">
    <property type="entry name" value="Homeodomain-like"/>
    <property type="match status" value="2"/>
</dbReference>
<evidence type="ECO:0000256" key="1">
    <source>
        <dbReference type="ARBA" id="ARBA00022491"/>
    </source>
</evidence>
<keyword evidence="1" id="KW-0678">Repressor</keyword>
<evidence type="ECO:0000256" key="3">
    <source>
        <dbReference type="ARBA" id="ARBA00023125"/>
    </source>
</evidence>
<dbReference type="InterPro" id="IPR036271">
    <property type="entry name" value="Tet_transcr_reg_TetR-rel_C_sf"/>
</dbReference>
<dbReference type="InterPro" id="IPR009057">
    <property type="entry name" value="Homeodomain-like_sf"/>
</dbReference>
<dbReference type="GO" id="GO:0003700">
    <property type="term" value="F:DNA-binding transcription factor activity"/>
    <property type="evidence" value="ECO:0007669"/>
    <property type="project" value="TreeGrafter"/>
</dbReference>
<dbReference type="SUPFAM" id="SSF48498">
    <property type="entry name" value="Tetracyclin repressor-like, C-terminal domain"/>
    <property type="match status" value="1"/>
</dbReference>
<dbReference type="PRINTS" id="PR00455">
    <property type="entry name" value="HTHTETR"/>
</dbReference>
<feature type="domain" description="HTH tetR-type" evidence="6">
    <location>
        <begin position="1"/>
        <end position="61"/>
    </location>
</feature>
<dbReference type="GO" id="GO:0000976">
    <property type="term" value="F:transcription cis-regulatory region binding"/>
    <property type="evidence" value="ECO:0007669"/>
    <property type="project" value="TreeGrafter"/>
</dbReference>
<dbReference type="OrthoDB" id="9814200at2"/>
<sequence length="263" mass="28648">MKSSQQIRAAALHLSEKRPFDKISFADVAKAAGVHWTAVRRHFGSKQEMRKWLEAQQAASGSSLADTRTKILDAAARVFSKHGFSGTSLDLVAADAGMTKGAVYWHFSSKSDLFAALCEHQLSQQLKVLPQTGRMAFGNGNSIAAVKGLAAMLAAQFECFEPDSHAPMLFFDFVTASRDPLVADALRSAYGQIIEGTAAMIKEWQKEQLLADDVDPQAIAILFQSLINGLLLGLIIDPKRVQLPSITSQLAQLLWQGIQHKGK</sequence>
<dbReference type="PROSITE" id="PS50977">
    <property type="entry name" value="HTH_TETR_2"/>
    <property type="match status" value="2"/>
</dbReference>
<dbReference type="STRING" id="1300222.I532_08227"/>
<keyword evidence="2" id="KW-0805">Transcription regulation</keyword>
<dbReference type="RefSeq" id="WP_003387564.1">
    <property type="nucleotide sequence ID" value="NZ_APBN01000003.1"/>
</dbReference>
<dbReference type="InterPro" id="IPR001647">
    <property type="entry name" value="HTH_TetR"/>
</dbReference>
<feature type="domain" description="HTH tetR-type" evidence="6">
    <location>
        <begin position="65"/>
        <end position="125"/>
    </location>
</feature>
<evidence type="ECO:0000256" key="2">
    <source>
        <dbReference type="ARBA" id="ARBA00023015"/>
    </source>
</evidence>
<dbReference type="PATRIC" id="fig|1300222.3.peg.1690"/>
<dbReference type="EMBL" id="APBN01000003">
    <property type="protein sequence ID" value="EMT52751.1"/>
    <property type="molecule type" value="Genomic_DNA"/>
</dbReference>